<keyword evidence="5" id="KW-1185">Reference proteome</keyword>
<sequence length="117" mass="12088">MLIAIVDDDASFRSAFARALGACSIDTASFASGEEFLLSLDGDRPDAVALDLNMPGMDGVAVLRGMKAAGVDVPVVAMTADAGSHLERRAIMQGALACLHKPFSADEALTVLGPVLR</sequence>
<proteinExistence type="predicted"/>
<dbReference type="Pfam" id="PF00072">
    <property type="entry name" value="Response_reg"/>
    <property type="match status" value="1"/>
</dbReference>
<evidence type="ECO:0000313" key="4">
    <source>
        <dbReference type="EMBL" id="EKJ95047.1"/>
    </source>
</evidence>
<keyword evidence="1 2" id="KW-0597">Phosphoprotein</keyword>
<dbReference type="Proteomes" id="UP000017668">
    <property type="component" value="Unassembled WGS sequence"/>
</dbReference>
<gene>
    <name evidence="4" type="ORF">C241_14823</name>
</gene>
<feature type="modified residue" description="4-aspartylphosphate" evidence="2">
    <location>
        <position position="51"/>
    </location>
</feature>
<evidence type="ECO:0000313" key="5">
    <source>
        <dbReference type="Proteomes" id="UP000017668"/>
    </source>
</evidence>
<dbReference type="SMART" id="SM00448">
    <property type="entry name" value="REC"/>
    <property type="match status" value="1"/>
</dbReference>
<evidence type="ECO:0000259" key="3">
    <source>
        <dbReference type="PROSITE" id="PS50110"/>
    </source>
</evidence>
<dbReference type="Gene3D" id="3.40.50.2300">
    <property type="match status" value="1"/>
</dbReference>
<dbReference type="CDD" id="cd00156">
    <property type="entry name" value="REC"/>
    <property type="match status" value="1"/>
</dbReference>
<dbReference type="SUPFAM" id="SSF52172">
    <property type="entry name" value="CheY-like"/>
    <property type="match status" value="1"/>
</dbReference>
<dbReference type="RefSeq" id="WP_006698990.1">
    <property type="nucleotide sequence ID" value="NZ_AMQQ01000021.1"/>
</dbReference>
<comment type="caution">
    <text evidence="4">The sequence shown here is derived from an EMBL/GenBank/DDBJ whole genome shotgun (WGS) entry which is preliminary data.</text>
</comment>
<dbReference type="PANTHER" id="PTHR44591:SF25">
    <property type="entry name" value="CHEMOTAXIS TWO-COMPONENT RESPONSE REGULATOR"/>
    <property type="match status" value="1"/>
</dbReference>
<evidence type="ECO:0000256" key="2">
    <source>
        <dbReference type="PROSITE-ProRule" id="PRU00169"/>
    </source>
</evidence>
<protein>
    <submittedName>
        <fullName evidence="4">Nitrogen regulation protein NR(I)</fullName>
    </submittedName>
</protein>
<dbReference type="InterPro" id="IPR050595">
    <property type="entry name" value="Bact_response_regulator"/>
</dbReference>
<organism evidence="4 5">
    <name type="scientific">Bradyrhizobium lupini HPC(L)</name>
    <dbReference type="NCBI Taxonomy" id="1229491"/>
    <lineage>
        <taxon>Bacteria</taxon>
        <taxon>Pseudomonadati</taxon>
        <taxon>Pseudomonadota</taxon>
        <taxon>Alphaproteobacteria</taxon>
        <taxon>Hyphomicrobiales</taxon>
        <taxon>Nitrobacteraceae</taxon>
        <taxon>Bradyrhizobium</taxon>
    </lineage>
</organism>
<dbReference type="PROSITE" id="PS50110">
    <property type="entry name" value="RESPONSE_REGULATORY"/>
    <property type="match status" value="1"/>
</dbReference>
<accession>A0ABP2RR85</accession>
<dbReference type="PANTHER" id="PTHR44591">
    <property type="entry name" value="STRESS RESPONSE REGULATOR PROTEIN 1"/>
    <property type="match status" value="1"/>
</dbReference>
<dbReference type="InterPro" id="IPR001789">
    <property type="entry name" value="Sig_transdc_resp-reg_receiver"/>
</dbReference>
<reference evidence="4 5" key="1">
    <citation type="journal article" date="2013" name="Genome Announc.">
        <title>Genome Sequence of Rhizobium lupini HPC(L) Isolated from Saline Desert Soil, Kutch (Gujarat).</title>
        <authorList>
            <person name="Agarwal L."/>
            <person name="Purohit H.J."/>
        </authorList>
    </citation>
    <scope>NUCLEOTIDE SEQUENCE [LARGE SCALE GENOMIC DNA]</scope>
    <source>
        <strain evidence="5">HPC(L)</strain>
    </source>
</reference>
<feature type="domain" description="Response regulatory" evidence="3">
    <location>
        <begin position="2"/>
        <end position="116"/>
    </location>
</feature>
<dbReference type="EMBL" id="AMQQ01000021">
    <property type="protein sequence ID" value="EKJ95047.1"/>
    <property type="molecule type" value="Genomic_DNA"/>
</dbReference>
<evidence type="ECO:0000256" key="1">
    <source>
        <dbReference type="ARBA" id="ARBA00022553"/>
    </source>
</evidence>
<dbReference type="InterPro" id="IPR011006">
    <property type="entry name" value="CheY-like_superfamily"/>
</dbReference>
<name>A0ABP2RR85_RHILU</name>